<evidence type="ECO:0000256" key="1">
    <source>
        <dbReference type="SAM" id="SignalP"/>
    </source>
</evidence>
<evidence type="ECO:0000313" key="4">
    <source>
        <dbReference type="Proteomes" id="UP001231616"/>
    </source>
</evidence>
<feature type="domain" description="DUF4397" evidence="2">
    <location>
        <begin position="44"/>
        <end position="163"/>
    </location>
</feature>
<proteinExistence type="predicted"/>
<dbReference type="Proteomes" id="UP001231616">
    <property type="component" value="Unassembled WGS sequence"/>
</dbReference>
<keyword evidence="4" id="KW-1185">Reference proteome</keyword>
<keyword evidence="1" id="KW-0732">Signal</keyword>
<gene>
    <name evidence="3" type="ORF">Q3O60_00465</name>
</gene>
<organism evidence="3 4">
    <name type="scientific">Alkalimonas collagenimarina</name>
    <dbReference type="NCBI Taxonomy" id="400390"/>
    <lineage>
        <taxon>Bacteria</taxon>
        <taxon>Pseudomonadati</taxon>
        <taxon>Pseudomonadota</taxon>
        <taxon>Gammaproteobacteria</taxon>
        <taxon>Alkalimonas</taxon>
    </lineage>
</organism>
<reference evidence="3 4" key="1">
    <citation type="submission" date="2023-08" db="EMBL/GenBank/DDBJ databases">
        <authorList>
            <person name="Joshi A."/>
            <person name="Thite S."/>
        </authorList>
    </citation>
    <scope>NUCLEOTIDE SEQUENCE [LARGE SCALE GENOMIC DNA]</scope>
    <source>
        <strain evidence="3 4">AC40</strain>
    </source>
</reference>
<feature type="chain" id="PRO_5047099800" evidence="1">
    <location>
        <begin position="22"/>
        <end position="461"/>
    </location>
</feature>
<dbReference type="Pfam" id="PF14344">
    <property type="entry name" value="DUF4397"/>
    <property type="match status" value="3"/>
</dbReference>
<feature type="domain" description="DUF4397" evidence="2">
    <location>
        <begin position="384"/>
        <end position="457"/>
    </location>
</feature>
<evidence type="ECO:0000259" key="2">
    <source>
        <dbReference type="Pfam" id="PF14344"/>
    </source>
</evidence>
<feature type="domain" description="DUF4397" evidence="2">
    <location>
        <begin position="258"/>
        <end position="375"/>
    </location>
</feature>
<dbReference type="PROSITE" id="PS51257">
    <property type="entry name" value="PROKAR_LIPOPROTEIN"/>
    <property type="match status" value="1"/>
</dbReference>
<dbReference type="InterPro" id="IPR025510">
    <property type="entry name" value="DUF4397"/>
</dbReference>
<name>A0ABT9GUW4_9GAMM</name>
<comment type="caution">
    <text evidence="3">The sequence shown here is derived from an EMBL/GenBank/DDBJ whole genome shotgun (WGS) entry which is preliminary data.</text>
</comment>
<dbReference type="RefSeq" id="WP_305891939.1">
    <property type="nucleotide sequence ID" value="NZ_JAUZVZ010000001.1"/>
</dbReference>
<evidence type="ECO:0000313" key="3">
    <source>
        <dbReference type="EMBL" id="MDP4534669.1"/>
    </source>
</evidence>
<feature type="signal peptide" evidence="1">
    <location>
        <begin position="1"/>
        <end position="21"/>
    </location>
</feature>
<dbReference type="EMBL" id="JAUZVZ010000001">
    <property type="protein sequence ID" value="MDP4534669.1"/>
    <property type="molecule type" value="Genomic_DNA"/>
</dbReference>
<accession>A0ABT9GUW4</accession>
<sequence>MKGIKRLAVSTAIIASLAACNSSSDPEVIINPPPPPPPPVVVDASLRVVHAVFDAPDVNILANDDVAVEALSYAESSGRLELAPDTYSVAVDALLPGGDTATVIGPVDLDLMEVTNYKVFAVGSAADGTIEPLVVTSDIEDIAEGNIRLQVVHAAYEVPAVDIHVTAPDDDLGAPLATLDYKDSTSALDVGAGEYRVRITLPGEDAVVFDSGTLDLAAGTDLVVAAINSRFSGDSPVSLLAIAPDGDFFDVIDAGATSSVRVVHNVSDAPAVDVIANDDAKLVEDLAFPDFTDYLGVAPDTYNVKVAANADNSVVVIDADLDLVAGAFASVLAVGSLTEDTIEPLVLVDQPRRIATEAQVRIVHGSTLAGPVDIYVTATADITDAEPAFAGVEFKQETGYVSLAAGSYVVTVTPADSKTAAIGPVTLDLEANAIYTAIARDGAGLMADVGLILMDDFVPQD</sequence>
<protein>
    <submittedName>
        <fullName evidence="3">DUF4397 domain-containing protein</fullName>
    </submittedName>
</protein>